<name>A0A553HTL4_9PEZI</name>
<accession>A0A553HTL4</accession>
<organism evidence="7 8">
    <name type="scientific">Xylaria flabelliformis</name>
    <dbReference type="NCBI Taxonomy" id="2512241"/>
    <lineage>
        <taxon>Eukaryota</taxon>
        <taxon>Fungi</taxon>
        <taxon>Dikarya</taxon>
        <taxon>Ascomycota</taxon>
        <taxon>Pezizomycotina</taxon>
        <taxon>Sordariomycetes</taxon>
        <taxon>Xylariomycetidae</taxon>
        <taxon>Xylariales</taxon>
        <taxon>Xylariaceae</taxon>
        <taxon>Xylaria</taxon>
    </lineage>
</organism>
<comment type="caution">
    <text evidence="7">The sequence shown here is derived from an EMBL/GenBank/DDBJ whole genome shotgun (WGS) entry which is preliminary data.</text>
</comment>
<dbReference type="PANTHER" id="PTHR31683:SF18">
    <property type="entry name" value="PECTATE LYASE 21-RELATED"/>
    <property type="match status" value="1"/>
</dbReference>
<keyword evidence="4" id="KW-0119">Carbohydrate metabolism</keyword>
<dbReference type="Proteomes" id="UP000319160">
    <property type="component" value="Unassembled WGS sequence"/>
</dbReference>
<feature type="region of interest" description="Disordered" evidence="5">
    <location>
        <begin position="364"/>
        <end position="396"/>
    </location>
</feature>
<evidence type="ECO:0000256" key="2">
    <source>
        <dbReference type="ARBA" id="ARBA00022729"/>
    </source>
</evidence>
<comment type="subcellular location">
    <subcellularLocation>
        <location evidence="4">Secreted</location>
    </subcellularLocation>
</comment>
<dbReference type="InterPro" id="IPR011050">
    <property type="entry name" value="Pectin_lyase_fold/virulence"/>
</dbReference>
<reference evidence="8" key="1">
    <citation type="submission" date="2019-06" db="EMBL/GenBank/DDBJ databases">
        <title>Draft genome sequence of the griseofulvin-producing fungus Xylaria cubensis strain G536.</title>
        <authorList>
            <person name="Mead M.E."/>
            <person name="Raja H.A."/>
            <person name="Steenwyk J.L."/>
            <person name="Knowles S.L."/>
            <person name="Oberlies N.H."/>
            <person name="Rokas A."/>
        </authorList>
    </citation>
    <scope>NUCLEOTIDE SEQUENCE [LARGE SCALE GENOMIC DNA]</scope>
    <source>
        <strain evidence="8">G536</strain>
    </source>
</reference>
<dbReference type="GO" id="GO:0000272">
    <property type="term" value="P:polysaccharide catabolic process"/>
    <property type="evidence" value="ECO:0007669"/>
    <property type="project" value="UniProtKB-KW"/>
</dbReference>
<keyword evidence="2" id="KW-0732">Signal</keyword>
<dbReference type="Gene3D" id="2.160.20.10">
    <property type="entry name" value="Single-stranded right-handed beta-helix, Pectin lyase-like"/>
    <property type="match status" value="1"/>
</dbReference>
<dbReference type="AlphaFoldDB" id="A0A553HTL4"/>
<dbReference type="GO" id="GO:0005576">
    <property type="term" value="C:extracellular region"/>
    <property type="evidence" value="ECO:0007669"/>
    <property type="project" value="UniProtKB-SubCell"/>
</dbReference>
<keyword evidence="4" id="KW-0964">Secreted</keyword>
<gene>
    <name evidence="7" type="ORF">FHL15_007895</name>
</gene>
<evidence type="ECO:0000256" key="3">
    <source>
        <dbReference type="ARBA" id="ARBA00023239"/>
    </source>
</evidence>
<dbReference type="InterPro" id="IPR045032">
    <property type="entry name" value="PEL"/>
</dbReference>
<feature type="compositionally biased region" description="Basic and acidic residues" evidence="5">
    <location>
        <begin position="375"/>
        <end position="388"/>
    </location>
</feature>
<evidence type="ECO:0000256" key="5">
    <source>
        <dbReference type="SAM" id="MobiDB-lite"/>
    </source>
</evidence>
<dbReference type="SUPFAM" id="SSF51126">
    <property type="entry name" value="Pectin lyase-like"/>
    <property type="match status" value="1"/>
</dbReference>
<dbReference type="STRING" id="2512241.A0A553HTL4"/>
<sequence length="531" mass="58879">MPGPRSTRRITTPPMLQLRYHMPRSPRRASAFGHRPGSLLPLQAREKPAIPDREPFGFGIAATGGGVASTNNTYVVDNMVDLRRVLTMDEPRTVYVRGEIRGSQINETFEGDCQYYIDSSNVPGFNFTLYIMALNATYTDTVKAAVEADGMFEGRNATEYLALLNRQNGWRGTAQNVQKSWESIDAQGNLTLIGIDSTAYLNGVSLVFNSRNNIIIRNLRLTSPRDCFPAPETYPATWNARYDAISFVTTTTAWLDGNTFEDSAAGAVAPDDIQLWGWKVDRYDGLFDVEDGSDNITFSHNVVANHHKSLLWGGGEKEGSRDIGKMRFTVFGNRFNNSLSRNPLMRFGTFYVANNVFENYANRAPLYDDDDDDSENKARRALKESEARNEEDEDPYTPDFQYHLGIYNLSSVLATGNFFLQTGPYANDTTRIFAFQNLATPSTPAYFCSPGDSSPSDLQNALNNTPLNLTANVFDSFAYHLRTSSDSVSGGLVSDCARFGEPQDLPMSFDTTADVYAYVVENAGQSGGSEL</sequence>
<dbReference type="Pfam" id="PF00544">
    <property type="entry name" value="Pectate_lyase_4"/>
    <property type="match status" value="1"/>
</dbReference>
<evidence type="ECO:0000313" key="8">
    <source>
        <dbReference type="Proteomes" id="UP000319160"/>
    </source>
</evidence>
<evidence type="ECO:0000256" key="1">
    <source>
        <dbReference type="ARBA" id="ARBA00010980"/>
    </source>
</evidence>
<keyword evidence="8" id="KW-1185">Reference proteome</keyword>
<comment type="similarity">
    <text evidence="1 4">Belongs to the polysaccharide lyase 1 family.</text>
</comment>
<feature type="domain" description="Pectate lyase" evidence="6">
    <location>
        <begin position="135"/>
        <end position="368"/>
    </location>
</feature>
<keyword evidence="4" id="KW-0624">Polysaccharide degradation</keyword>
<evidence type="ECO:0000256" key="4">
    <source>
        <dbReference type="RuleBase" id="RU361173"/>
    </source>
</evidence>
<protein>
    <recommendedName>
        <fullName evidence="6">Pectate lyase domain-containing protein</fullName>
    </recommendedName>
</protein>
<keyword evidence="3 4" id="KW-0456">Lyase</keyword>
<dbReference type="PANTHER" id="PTHR31683">
    <property type="entry name" value="PECTATE LYASE 18-RELATED"/>
    <property type="match status" value="1"/>
</dbReference>
<dbReference type="GO" id="GO:0030570">
    <property type="term" value="F:pectate lyase activity"/>
    <property type="evidence" value="ECO:0007669"/>
    <property type="project" value="InterPro"/>
</dbReference>
<proteinExistence type="inferred from homology"/>
<dbReference type="InterPro" id="IPR002022">
    <property type="entry name" value="Pec_lyase"/>
</dbReference>
<evidence type="ECO:0000259" key="6">
    <source>
        <dbReference type="SMART" id="SM00656"/>
    </source>
</evidence>
<dbReference type="OrthoDB" id="5348404at2759"/>
<evidence type="ECO:0000313" key="7">
    <source>
        <dbReference type="EMBL" id="TRX91290.1"/>
    </source>
</evidence>
<dbReference type="InterPro" id="IPR012334">
    <property type="entry name" value="Pectin_lyas_fold"/>
</dbReference>
<dbReference type="SMART" id="SM00656">
    <property type="entry name" value="Amb_all"/>
    <property type="match status" value="1"/>
</dbReference>
<dbReference type="EMBL" id="VFLP01000047">
    <property type="protein sequence ID" value="TRX91290.1"/>
    <property type="molecule type" value="Genomic_DNA"/>
</dbReference>